<protein>
    <recommendedName>
        <fullName evidence="3">EF-hand domain-containing protein</fullName>
    </recommendedName>
</protein>
<dbReference type="EMBL" id="KI913116">
    <property type="protein sequence ID" value="ETV86489.1"/>
    <property type="molecule type" value="Genomic_DNA"/>
</dbReference>
<name>W4H5E3_APHAT</name>
<organism evidence="2">
    <name type="scientific">Aphanomyces astaci</name>
    <name type="common">Crayfish plague agent</name>
    <dbReference type="NCBI Taxonomy" id="112090"/>
    <lineage>
        <taxon>Eukaryota</taxon>
        <taxon>Sar</taxon>
        <taxon>Stramenopiles</taxon>
        <taxon>Oomycota</taxon>
        <taxon>Saprolegniomycetes</taxon>
        <taxon>Saprolegniales</taxon>
        <taxon>Verrucalvaceae</taxon>
        <taxon>Aphanomyces</taxon>
    </lineage>
</organism>
<gene>
    <name evidence="2" type="ORF">H257_01671</name>
</gene>
<evidence type="ECO:0000256" key="1">
    <source>
        <dbReference type="SAM" id="MobiDB-lite"/>
    </source>
</evidence>
<dbReference type="GeneID" id="20803667"/>
<feature type="region of interest" description="Disordered" evidence="1">
    <location>
        <begin position="87"/>
        <end position="114"/>
    </location>
</feature>
<evidence type="ECO:0008006" key="3">
    <source>
        <dbReference type="Google" id="ProtNLM"/>
    </source>
</evidence>
<feature type="compositionally biased region" description="Polar residues" evidence="1">
    <location>
        <begin position="96"/>
        <end position="105"/>
    </location>
</feature>
<dbReference type="RefSeq" id="XP_009823288.1">
    <property type="nucleotide sequence ID" value="XM_009824986.1"/>
</dbReference>
<reference evidence="2" key="1">
    <citation type="submission" date="2013-12" db="EMBL/GenBank/DDBJ databases">
        <title>The Genome Sequence of Aphanomyces astaci APO3.</title>
        <authorList>
            <consortium name="The Broad Institute Genomics Platform"/>
            <person name="Russ C."/>
            <person name="Tyler B."/>
            <person name="van West P."/>
            <person name="Dieguez-Uribeondo J."/>
            <person name="Young S.K."/>
            <person name="Zeng Q."/>
            <person name="Gargeya S."/>
            <person name="Fitzgerald M."/>
            <person name="Abouelleil A."/>
            <person name="Alvarado L."/>
            <person name="Chapman S.B."/>
            <person name="Gainer-Dewar J."/>
            <person name="Goldberg J."/>
            <person name="Griggs A."/>
            <person name="Gujja S."/>
            <person name="Hansen M."/>
            <person name="Howarth C."/>
            <person name="Imamovic A."/>
            <person name="Ireland A."/>
            <person name="Larimer J."/>
            <person name="McCowan C."/>
            <person name="Murphy C."/>
            <person name="Pearson M."/>
            <person name="Poon T.W."/>
            <person name="Priest M."/>
            <person name="Roberts A."/>
            <person name="Saif S."/>
            <person name="Shea T."/>
            <person name="Sykes S."/>
            <person name="Wortman J."/>
            <person name="Nusbaum C."/>
            <person name="Birren B."/>
        </authorList>
    </citation>
    <scope>NUCLEOTIDE SEQUENCE [LARGE SCALE GENOMIC DNA]</scope>
    <source>
        <strain evidence="2">APO3</strain>
    </source>
</reference>
<dbReference type="VEuPathDB" id="FungiDB:H257_01671"/>
<proteinExistence type="predicted"/>
<evidence type="ECO:0000313" key="2">
    <source>
        <dbReference type="EMBL" id="ETV86489.1"/>
    </source>
</evidence>
<dbReference type="AlphaFoldDB" id="W4H5E3"/>
<accession>W4H5E3</accession>
<sequence length="114" mass="13066">MVADVIAHCHLRHQSPQDMRRALVPDSVDHDNHECFVEADALRRVLRQFGHRITLHDMNVLIRAMDVRTRGTCVSLVDILAIFDTQRHPPSEDETTPNNHPTSSRLFKADSSIY</sequence>